<dbReference type="InterPro" id="IPR025662">
    <property type="entry name" value="Sigma_54_int_dom_ATP-bd_1"/>
</dbReference>
<comment type="caution">
    <text evidence="6">The sequence shown here is derived from an EMBL/GenBank/DDBJ whole genome shotgun (WGS) entry which is preliminary data.</text>
</comment>
<dbReference type="SMART" id="SM00382">
    <property type="entry name" value="AAA"/>
    <property type="match status" value="1"/>
</dbReference>
<dbReference type="Pfam" id="PF25601">
    <property type="entry name" value="AAA_lid_14"/>
    <property type="match status" value="1"/>
</dbReference>
<dbReference type="InterPro" id="IPR002078">
    <property type="entry name" value="Sigma_54_int"/>
</dbReference>
<reference evidence="6 7" key="1">
    <citation type="submission" date="2019-09" db="EMBL/GenBank/DDBJ databases">
        <title>In-depth cultivation of the pig gut microbiome towards novel bacterial diversity and tailored functional studies.</title>
        <authorList>
            <person name="Wylensek D."/>
            <person name="Hitch T.C.A."/>
            <person name="Clavel T."/>
        </authorList>
    </citation>
    <scope>NUCLEOTIDE SEQUENCE [LARGE SCALE GENOMIC DNA]</scope>
    <source>
        <strain evidence="6 7">PG-178-WT-4</strain>
    </source>
</reference>
<feature type="domain" description="Response regulatory" evidence="5">
    <location>
        <begin position="9"/>
        <end position="123"/>
    </location>
</feature>
<dbReference type="GO" id="GO:0005524">
    <property type="term" value="F:ATP binding"/>
    <property type="evidence" value="ECO:0007669"/>
    <property type="project" value="UniProtKB-KW"/>
</dbReference>
<evidence type="ECO:0000256" key="2">
    <source>
        <dbReference type="ARBA" id="ARBA00022840"/>
    </source>
</evidence>
<gene>
    <name evidence="6" type="ORF">FYJ44_00980</name>
</gene>
<dbReference type="SUPFAM" id="SSF46689">
    <property type="entry name" value="Homeodomain-like"/>
    <property type="match status" value="1"/>
</dbReference>
<evidence type="ECO:0000313" key="7">
    <source>
        <dbReference type="Proteomes" id="UP000477488"/>
    </source>
</evidence>
<dbReference type="RefSeq" id="WP_154508330.1">
    <property type="nucleotide sequence ID" value="NZ_VUMH01000001.1"/>
</dbReference>
<keyword evidence="2" id="KW-0067">ATP-binding</keyword>
<dbReference type="Proteomes" id="UP000477488">
    <property type="component" value="Unassembled WGS sequence"/>
</dbReference>
<dbReference type="InterPro" id="IPR025943">
    <property type="entry name" value="Sigma_54_int_dom_ATP-bd_2"/>
</dbReference>
<dbReference type="GO" id="GO:0000160">
    <property type="term" value="P:phosphorelay signal transduction system"/>
    <property type="evidence" value="ECO:0007669"/>
    <property type="project" value="InterPro"/>
</dbReference>
<dbReference type="InterPro" id="IPR058031">
    <property type="entry name" value="AAA_lid_NorR"/>
</dbReference>
<dbReference type="InterPro" id="IPR011006">
    <property type="entry name" value="CheY-like_superfamily"/>
</dbReference>
<dbReference type="Pfam" id="PF00072">
    <property type="entry name" value="Response_reg"/>
    <property type="match status" value="1"/>
</dbReference>
<dbReference type="CDD" id="cd00009">
    <property type="entry name" value="AAA"/>
    <property type="match status" value="1"/>
</dbReference>
<dbReference type="PROSITE" id="PS00675">
    <property type="entry name" value="SIGMA54_INTERACT_1"/>
    <property type="match status" value="1"/>
</dbReference>
<dbReference type="AlphaFoldDB" id="A0A6L5XHL5"/>
<feature type="domain" description="Sigma-54 factor interaction" evidence="4">
    <location>
        <begin position="148"/>
        <end position="371"/>
    </location>
</feature>
<proteinExistence type="predicted"/>
<dbReference type="FunFam" id="3.40.50.300:FF:000006">
    <property type="entry name" value="DNA-binding transcriptional regulator NtrC"/>
    <property type="match status" value="1"/>
</dbReference>
<dbReference type="InterPro" id="IPR001789">
    <property type="entry name" value="Sig_transdc_resp-reg_receiver"/>
</dbReference>
<dbReference type="PROSITE" id="PS00676">
    <property type="entry name" value="SIGMA54_INTERACT_2"/>
    <property type="match status" value="1"/>
</dbReference>
<dbReference type="SMART" id="SM00448">
    <property type="entry name" value="REC"/>
    <property type="match status" value="1"/>
</dbReference>
<dbReference type="InterPro" id="IPR003593">
    <property type="entry name" value="AAA+_ATPase"/>
</dbReference>
<dbReference type="GO" id="GO:0006355">
    <property type="term" value="P:regulation of DNA-templated transcription"/>
    <property type="evidence" value="ECO:0007669"/>
    <property type="project" value="InterPro"/>
</dbReference>
<dbReference type="Gene3D" id="3.40.50.2300">
    <property type="match status" value="1"/>
</dbReference>
<evidence type="ECO:0000259" key="4">
    <source>
        <dbReference type="PROSITE" id="PS50045"/>
    </source>
</evidence>
<evidence type="ECO:0000313" key="6">
    <source>
        <dbReference type="EMBL" id="MSS26646.1"/>
    </source>
</evidence>
<name>A0A6L5XHL5_9BACT</name>
<dbReference type="EMBL" id="VUMH01000001">
    <property type="protein sequence ID" value="MSS26646.1"/>
    <property type="molecule type" value="Genomic_DNA"/>
</dbReference>
<sequence>MPGDDAELSVLVVDDDAAILRTLLLTLKSLGCRAVGESGGEAALAAVEKYAPDLLLTDMRMEGLSGVEMIAAALERRPELICVLMTAFASYENAVAAIKAGAYDYLPKPFSVGELEHLLCRVRDLVRLRQENARLRQAQSGWFEGLTSPAALGLQKLVGKLAQSDVSVLFQGETGTGKTSLARELHRCSIRSGKPFVEMVCSAIAEPLFESEVFGHVRGAFTGAVRDRAGKFEAAEGGTLFLDEVGELSPSSQAKLLRFLEDRTIERVGDNKPLRLDVRVLAATNRDLRALVAEGRFREDLYYRLNIFECRLPPLRERREDILPLAQRFLRQAAGEKELPALSGEARDALLAYGWPGNSRELRNVMERALLLAEGRSVRLVDLPPALSGAAAKEEGSERLLTLAELEEAHIRKVLGLGVSMDKAAALLGITTVTLWRKRKELGLE</sequence>
<accession>A0A6L5XHL5</accession>
<dbReference type="Gene3D" id="3.40.50.300">
    <property type="entry name" value="P-loop containing nucleotide triphosphate hydrolases"/>
    <property type="match status" value="1"/>
</dbReference>
<dbReference type="Gene3D" id="1.10.8.60">
    <property type="match status" value="1"/>
</dbReference>
<evidence type="ECO:0000259" key="5">
    <source>
        <dbReference type="PROSITE" id="PS50110"/>
    </source>
</evidence>
<dbReference type="InterPro" id="IPR027417">
    <property type="entry name" value="P-loop_NTPase"/>
</dbReference>
<dbReference type="CDD" id="cd17536">
    <property type="entry name" value="REC_YesN-like"/>
    <property type="match status" value="1"/>
</dbReference>
<protein>
    <submittedName>
        <fullName evidence="6">Sigma-54-dependent Fis family transcriptional regulator</fullName>
    </submittedName>
</protein>
<dbReference type="Gene3D" id="1.10.10.60">
    <property type="entry name" value="Homeodomain-like"/>
    <property type="match status" value="1"/>
</dbReference>
<dbReference type="SUPFAM" id="SSF52172">
    <property type="entry name" value="CheY-like"/>
    <property type="match status" value="1"/>
</dbReference>
<keyword evidence="7" id="KW-1185">Reference proteome</keyword>
<keyword evidence="3" id="KW-0597">Phosphoprotein</keyword>
<dbReference type="Pfam" id="PF00158">
    <property type="entry name" value="Sigma54_activat"/>
    <property type="match status" value="1"/>
</dbReference>
<evidence type="ECO:0000256" key="1">
    <source>
        <dbReference type="ARBA" id="ARBA00022741"/>
    </source>
</evidence>
<dbReference type="InterPro" id="IPR009057">
    <property type="entry name" value="Homeodomain-like_sf"/>
</dbReference>
<dbReference type="SUPFAM" id="SSF52540">
    <property type="entry name" value="P-loop containing nucleoside triphosphate hydrolases"/>
    <property type="match status" value="1"/>
</dbReference>
<feature type="modified residue" description="4-aspartylphosphate" evidence="3">
    <location>
        <position position="58"/>
    </location>
</feature>
<dbReference type="PROSITE" id="PS50110">
    <property type="entry name" value="RESPONSE_REGULATORY"/>
    <property type="match status" value="1"/>
</dbReference>
<organism evidence="6 7">
    <name type="scientific">Desulfovibrio porci</name>
    <dbReference type="NCBI Taxonomy" id="2605782"/>
    <lineage>
        <taxon>Bacteria</taxon>
        <taxon>Pseudomonadati</taxon>
        <taxon>Thermodesulfobacteriota</taxon>
        <taxon>Desulfovibrionia</taxon>
        <taxon>Desulfovibrionales</taxon>
        <taxon>Desulfovibrionaceae</taxon>
        <taxon>Desulfovibrio</taxon>
    </lineage>
</organism>
<keyword evidence="1" id="KW-0547">Nucleotide-binding</keyword>
<dbReference type="PANTHER" id="PTHR32071">
    <property type="entry name" value="TRANSCRIPTIONAL REGULATORY PROTEIN"/>
    <property type="match status" value="1"/>
</dbReference>
<dbReference type="PROSITE" id="PS50045">
    <property type="entry name" value="SIGMA54_INTERACT_4"/>
    <property type="match status" value="1"/>
</dbReference>
<evidence type="ECO:0000256" key="3">
    <source>
        <dbReference type="PROSITE-ProRule" id="PRU00169"/>
    </source>
</evidence>